<dbReference type="SUPFAM" id="SSF52317">
    <property type="entry name" value="Class I glutamine amidotransferase-like"/>
    <property type="match status" value="1"/>
</dbReference>
<feature type="active site" description="Charge relay system" evidence="6">
    <location>
        <position position="273"/>
    </location>
</feature>
<dbReference type="EMBL" id="RAPQ01000010">
    <property type="protein sequence ID" value="RKE00236.1"/>
    <property type="molecule type" value="Genomic_DNA"/>
</dbReference>
<dbReference type="Gene3D" id="3.40.50.10740">
    <property type="entry name" value="Class I glutamine amidotransferase-like"/>
    <property type="match status" value="1"/>
</dbReference>
<evidence type="ECO:0000256" key="4">
    <source>
        <dbReference type="ARBA" id="ARBA00022801"/>
    </source>
</evidence>
<dbReference type="Pfam" id="PF17676">
    <property type="entry name" value="Peptidase_S66C"/>
    <property type="match status" value="1"/>
</dbReference>
<dbReference type="CDD" id="cd07025">
    <property type="entry name" value="Peptidase_S66"/>
    <property type="match status" value="1"/>
</dbReference>
<dbReference type="Proteomes" id="UP000284531">
    <property type="component" value="Unassembled WGS sequence"/>
</dbReference>
<dbReference type="SUPFAM" id="SSF141986">
    <property type="entry name" value="LD-carboxypeptidase A C-terminal domain-like"/>
    <property type="match status" value="1"/>
</dbReference>
<dbReference type="InterPro" id="IPR003507">
    <property type="entry name" value="S66_fam"/>
</dbReference>
<gene>
    <name evidence="9" type="ORF">BXY64_3242</name>
</gene>
<dbReference type="Pfam" id="PF02016">
    <property type="entry name" value="Peptidase_S66"/>
    <property type="match status" value="1"/>
</dbReference>
<dbReference type="PIRSF" id="PIRSF028757">
    <property type="entry name" value="LD-carboxypeptidase"/>
    <property type="match status" value="1"/>
</dbReference>
<protein>
    <submittedName>
        <fullName evidence="9">Muramoyltetrapeptide carboxypeptidase</fullName>
    </submittedName>
</protein>
<comment type="similarity">
    <text evidence="1">Belongs to the peptidase S66 family.</text>
</comment>
<evidence type="ECO:0000256" key="2">
    <source>
        <dbReference type="ARBA" id="ARBA00022645"/>
    </source>
</evidence>
<dbReference type="InterPro" id="IPR027478">
    <property type="entry name" value="LdcA_N"/>
</dbReference>
<feature type="active site" description="Charge relay system" evidence="6">
    <location>
        <position position="203"/>
    </location>
</feature>
<evidence type="ECO:0000259" key="8">
    <source>
        <dbReference type="Pfam" id="PF17676"/>
    </source>
</evidence>
<evidence type="ECO:0000259" key="7">
    <source>
        <dbReference type="Pfam" id="PF02016"/>
    </source>
</evidence>
<feature type="active site" description="Nucleophile" evidence="6">
    <location>
        <position position="109"/>
    </location>
</feature>
<comment type="caution">
    <text evidence="9">The sequence shown here is derived from an EMBL/GenBank/DDBJ whole genome shotgun (WGS) entry which is preliminary data.</text>
</comment>
<name>A0A419WXQ3_9BACT</name>
<reference evidence="9 10" key="1">
    <citation type="submission" date="2018-09" db="EMBL/GenBank/DDBJ databases">
        <title>Genomic Encyclopedia of Archaeal and Bacterial Type Strains, Phase II (KMG-II): from individual species to whole genera.</title>
        <authorList>
            <person name="Goeker M."/>
        </authorList>
    </citation>
    <scope>NUCLEOTIDE SEQUENCE [LARGE SCALE GENOMIC DNA]</scope>
    <source>
        <strain evidence="9 10">DSM 21950</strain>
    </source>
</reference>
<dbReference type="PANTHER" id="PTHR30237">
    <property type="entry name" value="MURAMOYLTETRAPEPTIDE CARBOXYPEPTIDASE"/>
    <property type="match status" value="1"/>
</dbReference>
<sequence length="302" mass="34222">MYQPTALEKGDKIGIISPAGKIEPEKVGIAVDMLERLGLKVVLGKHVFDEYHQFAGRDLNRLKDFQQMLDDPDIKAILCARGGYGSVRILEHVDFDLFLRKPKWIIGYSDITVFHSYLNNILEVESLHSVMPINFTDDHTGKSVETLFGAMMGRFVDYKIQAHELNRLGIAEGELIGGNLSILYSLRGTNMDFETHGKVLFIEDVGEELYHLDRMMYNLRMGGKLSELQALVVGGFSGMKEGDPKFGKAAYEIINEAVESYTYPVVYNFPAGHINDNWTLPLGRYVKMSVDEKEVSFNWDKR</sequence>
<dbReference type="InterPro" id="IPR040921">
    <property type="entry name" value="Peptidase_S66C"/>
</dbReference>
<proteinExistence type="inferred from homology"/>
<feature type="domain" description="LD-carboxypeptidase C-terminal" evidence="8">
    <location>
        <begin position="172"/>
        <end position="287"/>
    </location>
</feature>
<organism evidence="9 10">
    <name type="scientific">Marinifilum flexuosum</name>
    <dbReference type="NCBI Taxonomy" id="1117708"/>
    <lineage>
        <taxon>Bacteria</taxon>
        <taxon>Pseudomonadati</taxon>
        <taxon>Bacteroidota</taxon>
        <taxon>Bacteroidia</taxon>
        <taxon>Marinilabiliales</taxon>
        <taxon>Marinifilaceae</taxon>
    </lineage>
</organism>
<dbReference type="InterPro" id="IPR027461">
    <property type="entry name" value="Carboxypeptidase_A_C_sf"/>
</dbReference>
<keyword evidence="3" id="KW-0645">Protease</keyword>
<feature type="domain" description="LD-carboxypeptidase N-terminal" evidence="7">
    <location>
        <begin position="13"/>
        <end position="128"/>
    </location>
</feature>
<keyword evidence="4" id="KW-0378">Hydrolase</keyword>
<evidence type="ECO:0000256" key="1">
    <source>
        <dbReference type="ARBA" id="ARBA00010233"/>
    </source>
</evidence>
<dbReference type="InterPro" id="IPR029062">
    <property type="entry name" value="Class_I_gatase-like"/>
</dbReference>
<dbReference type="GO" id="GO:0008236">
    <property type="term" value="F:serine-type peptidase activity"/>
    <property type="evidence" value="ECO:0007669"/>
    <property type="project" value="UniProtKB-KW"/>
</dbReference>
<evidence type="ECO:0000256" key="5">
    <source>
        <dbReference type="ARBA" id="ARBA00022825"/>
    </source>
</evidence>
<dbReference type="OrthoDB" id="9807329at2"/>
<keyword evidence="10" id="KW-1185">Reference proteome</keyword>
<keyword evidence="5" id="KW-0720">Serine protease</keyword>
<dbReference type="AlphaFoldDB" id="A0A419WXQ3"/>
<evidence type="ECO:0000313" key="9">
    <source>
        <dbReference type="EMBL" id="RKE00236.1"/>
    </source>
</evidence>
<evidence type="ECO:0000313" key="10">
    <source>
        <dbReference type="Proteomes" id="UP000284531"/>
    </source>
</evidence>
<keyword evidence="2 9" id="KW-0121">Carboxypeptidase</keyword>
<dbReference type="GO" id="GO:0004180">
    <property type="term" value="F:carboxypeptidase activity"/>
    <property type="evidence" value="ECO:0007669"/>
    <property type="project" value="UniProtKB-KW"/>
</dbReference>
<dbReference type="Gene3D" id="3.50.30.60">
    <property type="entry name" value="LD-carboxypeptidase A C-terminal domain-like"/>
    <property type="match status" value="1"/>
</dbReference>
<accession>A0A419WXQ3</accession>
<evidence type="ECO:0000256" key="3">
    <source>
        <dbReference type="ARBA" id="ARBA00022670"/>
    </source>
</evidence>
<dbReference type="InterPro" id="IPR040449">
    <property type="entry name" value="Peptidase_S66_N"/>
</dbReference>
<evidence type="ECO:0000256" key="6">
    <source>
        <dbReference type="PIRSR" id="PIRSR028757-1"/>
    </source>
</evidence>
<dbReference type="PANTHER" id="PTHR30237:SF2">
    <property type="entry name" value="MUREIN TETRAPEPTIDE CARBOXYPEPTIDASE"/>
    <property type="match status" value="1"/>
</dbReference>
<dbReference type="RefSeq" id="WP_120240968.1">
    <property type="nucleotide sequence ID" value="NZ_RAPQ01000010.1"/>
</dbReference>
<dbReference type="GO" id="GO:0006508">
    <property type="term" value="P:proteolysis"/>
    <property type="evidence" value="ECO:0007669"/>
    <property type="project" value="UniProtKB-KW"/>
</dbReference>